<feature type="region of interest" description="Disordered" evidence="1">
    <location>
        <begin position="1"/>
        <end position="126"/>
    </location>
</feature>
<feature type="compositionally biased region" description="Basic and acidic residues" evidence="1">
    <location>
        <begin position="101"/>
        <end position="115"/>
    </location>
</feature>
<accession>A0A2G5SYF5</accession>
<feature type="compositionally biased region" description="Acidic residues" evidence="1">
    <location>
        <begin position="25"/>
        <end position="36"/>
    </location>
</feature>
<dbReference type="OrthoDB" id="10564298at2759"/>
<evidence type="ECO:0000313" key="3">
    <source>
        <dbReference type="Proteomes" id="UP000230233"/>
    </source>
</evidence>
<feature type="compositionally biased region" description="Basic and acidic residues" evidence="1">
    <location>
        <begin position="66"/>
        <end position="76"/>
    </location>
</feature>
<name>A0A2G5SYF5_9PELO</name>
<proteinExistence type="predicted"/>
<organism evidence="2 3">
    <name type="scientific">Caenorhabditis nigoni</name>
    <dbReference type="NCBI Taxonomy" id="1611254"/>
    <lineage>
        <taxon>Eukaryota</taxon>
        <taxon>Metazoa</taxon>
        <taxon>Ecdysozoa</taxon>
        <taxon>Nematoda</taxon>
        <taxon>Chromadorea</taxon>
        <taxon>Rhabditida</taxon>
        <taxon>Rhabditina</taxon>
        <taxon>Rhabditomorpha</taxon>
        <taxon>Rhabditoidea</taxon>
        <taxon>Rhabditidae</taxon>
        <taxon>Peloderinae</taxon>
        <taxon>Caenorhabditis</taxon>
    </lineage>
</organism>
<evidence type="ECO:0000313" key="2">
    <source>
        <dbReference type="EMBL" id="PIC20008.1"/>
    </source>
</evidence>
<gene>
    <name evidence="2" type="primary">Cnig_chr_X.g25348</name>
    <name evidence="2" type="ORF">B9Z55_025348</name>
</gene>
<protein>
    <submittedName>
        <fullName evidence="2">Uncharacterized protein</fullName>
    </submittedName>
</protein>
<reference evidence="3" key="1">
    <citation type="submission" date="2017-10" db="EMBL/GenBank/DDBJ databases">
        <title>Rapid genome shrinkage in a self-fertile nematode reveals novel sperm competition proteins.</title>
        <authorList>
            <person name="Yin D."/>
            <person name="Schwarz E.M."/>
            <person name="Thomas C.G."/>
            <person name="Felde R.L."/>
            <person name="Korf I.F."/>
            <person name="Cutter A.D."/>
            <person name="Schartner C.M."/>
            <person name="Ralston E.J."/>
            <person name="Meyer B.J."/>
            <person name="Haag E.S."/>
        </authorList>
    </citation>
    <scope>NUCLEOTIDE SEQUENCE [LARGE SCALE GENOMIC DNA]</scope>
    <source>
        <strain evidence="3">JU1422</strain>
    </source>
</reference>
<feature type="compositionally biased region" description="Basic and acidic residues" evidence="1">
    <location>
        <begin position="1"/>
        <end position="10"/>
    </location>
</feature>
<comment type="caution">
    <text evidence="2">The sequence shown here is derived from an EMBL/GenBank/DDBJ whole genome shotgun (WGS) entry which is preliminary data.</text>
</comment>
<dbReference type="Proteomes" id="UP000230233">
    <property type="component" value="Chromosome X"/>
</dbReference>
<evidence type="ECO:0000256" key="1">
    <source>
        <dbReference type="SAM" id="MobiDB-lite"/>
    </source>
</evidence>
<dbReference type="AlphaFoldDB" id="A0A2G5SYF5"/>
<dbReference type="EMBL" id="PDUG01000006">
    <property type="protein sequence ID" value="PIC20008.1"/>
    <property type="molecule type" value="Genomic_DNA"/>
</dbReference>
<feature type="compositionally biased region" description="Pro residues" evidence="1">
    <location>
        <begin position="40"/>
        <end position="49"/>
    </location>
</feature>
<sequence>MTPEQLREEPNIGVAPGLEVPDFPEAPEPEQEPELEPEPRPATPPPLPPRGQRQQTPPPVPPRPDVQARERAREDSPPPALQPRADGIPQNIGWIHQFRNARRDHQRGRNEDPRRGGRNIDQPPRPLDQAEILFLQRLGVRQQREFLDMILDGQFPLPIEAFEDQIGNLDVQDAPNEDMGFFDDDEMVDDGDWN</sequence>
<keyword evidence="3" id="KW-1185">Reference proteome</keyword>